<organism evidence="2">
    <name type="scientific">Spongospora subterranea</name>
    <dbReference type="NCBI Taxonomy" id="70186"/>
    <lineage>
        <taxon>Eukaryota</taxon>
        <taxon>Sar</taxon>
        <taxon>Rhizaria</taxon>
        <taxon>Endomyxa</taxon>
        <taxon>Phytomyxea</taxon>
        <taxon>Plasmodiophorida</taxon>
        <taxon>Plasmodiophoridae</taxon>
        <taxon>Spongospora</taxon>
    </lineage>
</organism>
<reference evidence="2" key="1">
    <citation type="submission" date="2015-04" db="EMBL/GenBank/DDBJ databases">
        <title>The genome sequence of the plant pathogenic Rhizarian Plasmodiophora brassicae reveals insights in its biotrophic life cycle and the origin of chitin synthesis.</title>
        <authorList>
            <person name="Schwelm A."/>
            <person name="Fogelqvist J."/>
            <person name="Knaust A."/>
            <person name="Julke S."/>
            <person name="Lilja T."/>
            <person name="Dhandapani V."/>
            <person name="Bonilla-Rosso G."/>
            <person name="Karlsson M."/>
            <person name="Shevchenko A."/>
            <person name="Choi S.R."/>
            <person name="Kim H.G."/>
            <person name="Park J.Y."/>
            <person name="Lim Y.P."/>
            <person name="Ludwig-Muller J."/>
            <person name="Dixelius C."/>
        </authorList>
    </citation>
    <scope>NUCLEOTIDE SEQUENCE</scope>
    <source>
        <tissue evidence="2">Potato root galls</tissue>
    </source>
</reference>
<evidence type="ECO:0000313" key="2">
    <source>
        <dbReference type="EMBL" id="CRZ12871.1"/>
    </source>
</evidence>
<evidence type="ECO:0000256" key="1">
    <source>
        <dbReference type="SAM" id="MobiDB-lite"/>
    </source>
</evidence>
<feature type="non-terminal residue" evidence="2">
    <location>
        <position position="1"/>
    </location>
</feature>
<feature type="non-terminal residue" evidence="2">
    <location>
        <position position="135"/>
    </location>
</feature>
<sequence length="135" mass="15010">LQDSAYSAQERNVGSVLAASTSKPKLVSEIPPKQNNNDTIGGRSHEELSSDVEALQTKVDFLTQKLERERELNTSLKSELVQLKDKLQDEVNKQESLTMTQNSRFEQTISAILEMLKAIHSCGSEASMEKVMQTA</sequence>
<accession>A0A0H5RGL6</accession>
<proteinExistence type="predicted"/>
<dbReference type="AlphaFoldDB" id="A0A0H5RGL6"/>
<feature type="compositionally biased region" description="Polar residues" evidence="1">
    <location>
        <begin position="1"/>
        <end position="23"/>
    </location>
</feature>
<dbReference type="EMBL" id="HACM01012429">
    <property type="protein sequence ID" value="CRZ12871.1"/>
    <property type="molecule type" value="Transcribed_RNA"/>
</dbReference>
<protein>
    <submittedName>
        <fullName evidence="2">Uncharacterized protein</fullName>
    </submittedName>
</protein>
<feature type="region of interest" description="Disordered" evidence="1">
    <location>
        <begin position="1"/>
        <end position="49"/>
    </location>
</feature>
<name>A0A0H5RGL6_9EUKA</name>